<dbReference type="Pfam" id="PF17305">
    <property type="entry name" value="DUF5354"/>
    <property type="match status" value="1"/>
</dbReference>
<dbReference type="InterPro" id="IPR035291">
    <property type="entry name" value="DUF5354"/>
</dbReference>
<dbReference type="AlphaFoldDB" id="A0A914CR75"/>
<proteinExistence type="predicted"/>
<reference evidence="3" key="1">
    <citation type="submission" date="2022-11" db="UniProtKB">
        <authorList>
            <consortium name="WormBaseParasite"/>
        </authorList>
    </citation>
    <scope>IDENTIFICATION</scope>
</reference>
<keyword evidence="2" id="KW-1185">Reference proteome</keyword>
<name>A0A914CR75_9BILA</name>
<feature type="chain" id="PRO_5036837824" evidence="1">
    <location>
        <begin position="20"/>
        <end position="143"/>
    </location>
</feature>
<evidence type="ECO:0000313" key="2">
    <source>
        <dbReference type="Proteomes" id="UP000887540"/>
    </source>
</evidence>
<protein>
    <submittedName>
        <fullName evidence="3">Uncharacterized protein</fullName>
    </submittedName>
</protein>
<dbReference type="WBParaSite" id="ACRNAN_scaffold12965.g21882.t1">
    <property type="protein sequence ID" value="ACRNAN_scaffold12965.g21882.t1"/>
    <property type="gene ID" value="ACRNAN_scaffold12965.g21882"/>
</dbReference>
<evidence type="ECO:0000256" key="1">
    <source>
        <dbReference type="SAM" id="SignalP"/>
    </source>
</evidence>
<evidence type="ECO:0000313" key="3">
    <source>
        <dbReference type="WBParaSite" id="ACRNAN_scaffold12965.g21882.t1"/>
    </source>
</evidence>
<sequence length="143" mass="16679">MNSCIFSIFFLSLASGIYSLKCYQTNKETKETFIVEDEEYVFCSVFPFIRDSRHLVGSVADGLKAEELDKPFDKLFEDNDRIYSMLSTCMFERYDWPKVWSPKFNSAKQKPEVEYTLRCVCNTDLCNGPSSFSSHIHQLMESR</sequence>
<feature type="signal peptide" evidence="1">
    <location>
        <begin position="1"/>
        <end position="19"/>
    </location>
</feature>
<accession>A0A914CR75</accession>
<dbReference type="Proteomes" id="UP000887540">
    <property type="component" value="Unplaced"/>
</dbReference>
<keyword evidence="1" id="KW-0732">Signal</keyword>
<organism evidence="2 3">
    <name type="scientific">Acrobeloides nanus</name>
    <dbReference type="NCBI Taxonomy" id="290746"/>
    <lineage>
        <taxon>Eukaryota</taxon>
        <taxon>Metazoa</taxon>
        <taxon>Ecdysozoa</taxon>
        <taxon>Nematoda</taxon>
        <taxon>Chromadorea</taxon>
        <taxon>Rhabditida</taxon>
        <taxon>Tylenchina</taxon>
        <taxon>Cephalobomorpha</taxon>
        <taxon>Cephaloboidea</taxon>
        <taxon>Cephalobidae</taxon>
        <taxon>Acrobeloides</taxon>
    </lineage>
</organism>